<feature type="transmembrane region" description="Helical" evidence="1">
    <location>
        <begin position="170"/>
        <end position="189"/>
    </location>
</feature>
<sequence length="684" mass="77431">MSPHENNDTTLPSDEIRLLPYQKTQNYTATVSEDSMNPSTTKGMWSSLFASPTRRCHNLTKFWATYRSRPWNMCLLVVIGTVFALGHHLFYFALEGREAINQSLMLRYGTILSFCAKASLGTAAAMAFQQRAWRVLRHKMARLETVDSIFTANSDIFSLLTWSSIRKAKIGSLIAVYCWITPLVVVLTSETLSVVGEMKENNGTCLNIRTLNFSNEKWVYWRDPVIIQKQYLMSVSLWNSTFPNDDIEKYDADHFDYWTSPSVQWDATTAMRVALANEPLVRKESGIEICSQGWNCSYVLHFVAPGYRCQEIASGVNSPVRNLGDAIPPFNTTVLAPMGNLTYYAKNTIGEYDNPQIISSPGGRPKQKAPYPKNLGAFRTEPIMWIGYCTVDDYSKPQPPEHGKGDWYEAYTPVIIGCEHWEVNYTVHFDWVGEIQSHRVLKREYLRKVVNTTWTPELDPDRRLKDRTTAVPEQNYVLPKDVEEYRLTAAYHSLGYTLRRLLNGTTTMPHFNVNSKIIVTPLVERINYLPPRNFSRAIRGMYENMVISLLSNPSFSVVSWASTSQPTGVSKSDPSAEGHPCRKARYMNVFQYDKAQLLSVYAASIALAIAAVLLGLHAYWEEGRMRDMKPSSIIEASRASHLHTLGNGSEVKIGYGVVHEEAGRSVRSFGVEGNLTQPDRVRDP</sequence>
<dbReference type="AlphaFoldDB" id="A0A366RQE6"/>
<keyword evidence="1" id="KW-0812">Transmembrane</keyword>
<dbReference type="PANTHER" id="PTHR35041:SF3">
    <property type="entry name" value="FORMYLMETHIONINE DEFORMYLASE-LIKE PROTEIN"/>
    <property type="match status" value="1"/>
</dbReference>
<evidence type="ECO:0000256" key="1">
    <source>
        <dbReference type="SAM" id="Phobius"/>
    </source>
</evidence>
<organism evidence="2 3">
    <name type="scientific">Fusarium coffeatum</name>
    <dbReference type="NCBI Taxonomy" id="231269"/>
    <lineage>
        <taxon>Eukaryota</taxon>
        <taxon>Fungi</taxon>
        <taxon>Dikarya</taxon>
        <taxon>Ascomycota</taxon>
        <taxon>Pezizomycotina</taxon>
        <taxon>Sordariomycetes</taxon>
        <taxon>Hypocreomycetidae</taxon>
        <taxon>Hypocreales</taxon>
        <taxon>Nectriaceae</taxon>
        <taxon>Fusarium</taxon>
        <taxon>Fusarium incarnatum-equiseti species complex</taxon>
    </lineage>
</organism>
<keyword evidence="1" id="KW-1133">Transmembrane helix</keyword>
<name>A0A366RQE6_9HYPO</name>
<protein>
    <submittedName>
        <fullName evidence="2">Uncharacterized protein</fullName>
    </submittedName>
</protein>
<feature type="transmembrane region" description="Helical" evidence="1">
    <location>
        <begin position="106"/>
        <end position="128"/>
    </location>
</feature>
<dbReference type="Proteomes" id="UP000253153">
    <property type="component" value="Unassembled WGS sequence"/>
</dbReference>
<dbReference type="GeneID" id="41995330"/>
<accession>A0A366RQE6</accession>
<keyword evidence="3" id="KW-1185">Reference proteome</keyword>
<keyword evidence="1" id="KW-0472">Membrane</keyword>
<reference evidence="2 3" key="1">
    <citation type="submission" date="2018-06" db="EMBL/GenBank/DDBJ databases">
        <title>Fusarium incarnatum-equiseti species complex species 28.</title>
        <authorList>
            <person name="Gardiner D.M."/>
        </authorList>
    </citation>
    <scope>NUCLEOTIDE SEQUENCE [LARGE SCALE GENOMIC DNA]</scope>
    <source>
        <strain evidence="2 3">FIESC_28</strain>
    </source>
</reference>
<evidence type="ECO:0000313" key="3">
    <source>
        <dbReference type="Proteomes" id="UP000253153"/>
    </source>
</evidence>
<dbReference type="PANTHER" id="PTHR35041">
    <property type="entry name" value="MEDIATOR OF RNA POLYMERASE II TRANSCRIPTION SUBUNIT 1"/>
    <property type="match status" value="1"/>
</dbReference>
<evidence type="ECO:0000313" key="2">
    <source>
        <dbReference type="EMBL" id="RBR18748.1"/>
    </source>
</evidence>
<gene>
    <name evidence="2" type="ORF">FIESC28_05889</name>
</gene>
<dbReference type="EMBL" id="QKXC01000121">
    <property type="protein sequence ID" value="RBR18748.1"/>
    <property type="molecule type" value="Genomic_DNA"/>
</dbReference>
<dbReference type="RefSeq" id="XP_031015895.1">
    <property type="nucleotide sequence ID" value="XM_031160034.1"/>
</dbReference>
<feature type="transmembrane region" description="Helical" evidence="1">
    <location>
        <begin position="598"/>
        <end position="620"/>
    </location>
</feature>
<dbReference type="OrthoDB" id="5340195at2759"/>
<proteinExistence type="predicted"/>
<comment type="caution">
    <text evidence="2">The sequence shown here is derived from an EMBL/GenBank/DDBJ whole genome shotgun (WGS) entry which is preliminary data.</text>
</comment>
<feature type="transmembrane region" description="Helical" evidence="1">
    <location>
        <begin position="71"/>
        <end position="94"/>
    </location>
</feature>